<evidence type="ECO:0000313" key="5">
    <source>
        <dbReference type="Proteomes" id="UP000197174"/>
    </source>
</evidence>
<dbReference type="Gene3D" id="3.40.50.2300">
    <property type="match status" value="2"/>
</dbReference>
<dbReference type="PANTHER" id="PTHR30483:SF6">
    <property type="entry name" value="PERIPLASMIC BINDING PROTEIN OF ABC TRANSPORTER FOR NATURAL AMINO ACIDS"/>
    <property type="match status" value="1"/>
</dbReference>
<dbReference type="InterPro" id="IPR051010">
    <property type="entry name" value="BCAA_transport"/>
</dbReference>
<evidence type="ECO:0000259" key="3">
    <source>
        <dbReference type="Pfam" id="PF13458"/>
    </source>
</evidence>
<comment type="similarity">
    <text evidence="1">Belongs to the leucine-binding protein family.</text>
</comment>
<keyword evidence="5" id="KW-1185">Reference proteome</keyword>
<dbReference type="Proteomes" id="UP000197174">
    <property type="component" value="Unassembled WGS sequence"/>
</dbReference>
<evidence type="ECO:0000256" key="1">
    <source>
        <dbReference type="ARBA" id="ARBA00010062"/>
    </source>
</evidence>
<accession>A0A246RDN9</accession>
<keyword evidence="2" id="KW-0732">Signal</keyword>
<proteinExistence type="inferred from homology"/>
<comment type="caution">
    <text evidence="4">The sequence shown here is derived from an EMBL/GenBank/DDBJ whole genome shotgun (WGS) entry which is preliminary data.</text>
</comment>
<dbReference type="CDD" id="cd20014">
    <property type="entry name" value="PBP1_RPA0668_benzoate-like"/>
    <property type="match status" value="1"/>
</dbReference>
<name>A0A246RDN9_9ACTN</name>
<evidence type="ECO:0000256" key="2">
    <source>
        <dbReference type="ARBA" id="ARBA00022729"/>
    </source>
</evidence>
<dbReference type="EMBL" id="MZMV01000081">
    <property type="protein sequence ID" value="OWU99250.1"/>
    <property type="molecule type" value="Genomic_DNA"/>
</dbReference>
<dbReference type="PROSITE" id="PS51318">
    <property type="entry name" value="TAT"/>
    <property type="match status" value="1"/>
</dbReference>
<organism evidence="4 5">
    <name type="scientific">Micromonospora wenchangensis</name>
    <dbReference type="NCBI Taxonomy" id="1185415"/>
    <lineage>
        <taxon>Bacteria</taxon>
        <taxon>Bacillati</taxon>
        <taxon>Actinomycetota</taxon>
        <taxon>Actinomycetes</taxon>
        <taxon>Micromonosporales</taxon>
        <taxon>Micromonosporaceae</taxon>
        <taxon>Micromonospora</taxon>
    </lineage>
</organism>
<protein>
    <recommendedName>
        <fullName evidence="3">Leucine-binding protein domain-containing protein</fullName>
    </recommendedName>
</protein>
<reference evidence="4 5" key="1">
    <citation type="submission" date="2017-03" db="EMBL/GenBank/DDBJ databases">
        <title>Whole genome sequence of Micromonospora wenchangensis, isolated from mangrove soil.</title>
        <authorList>
            <person name="Yang H."/>
        </authorList>
    </citation>
    <scope>NUCLEOTIDE SEQUENCE [LARGE SCALE GENOMIC DNA]</scope>
    <source>
        <strain evidence="4 5">CCTCC AA 2012002</strain>
    </source>
</reference>
<feature type="domain" description="Leucine-binding protein" evidence="3">
    <location>
        <begin position="73"/>
        <end position="411"/>
    </location>
</feature>
<dbReference type="PANTHER" id="PTHR30483">
    <property type="entry name" value="LEUCINE-SPECIFIC-BINDING PROTEIN"/>
    <property type="match status" value="1"/>
</dbReference>
<evidence type="ECO:0000313" key="4">
    <source>
        <dbReference type="EMBL" id="OWU99250.1"/>
    </source>
</evidence>
<dbReference type="InterPro" id="IPR028081">
    <property type="entry name" value="Leu-bd"/>
</dbReference>
<dbReference type="InterPro" id="IPR006311">
    <property type="entry name" value="TAT_signal"/>
</dbReference>
<dbReference type="SUPFAM" id="SSF53822">
    <property type="entry name" value="Periplasmic binding protein-like I"/>
    <property type="match status" value="1"/>
</dbReference>
<dbReference type="Pfam" id="PF13458">
    <property type="entry name" value="Peripla_BP_6"/>
    <property type="match status" value="1"/>
</dbReference>
<gene>
    <name evidence="4" type="ORF">B5D80_29600</name>
</gene>
<dbReference type="AlphaFoldDB" id="A0A246RDN9"/>
<dbReference type="InterPro" id="IPR028082">
    <property type="entry name" value="Peripla_BP_I"/>
</dbReference>
<sequence length="432" mass="44962">MVPDRAAMWHWPPPTAGHTFRPPILLDTFGSQAMTGINRRTFLGITAGLGVAGLTGCGSSLGATAASGGDSNTVKVGLVIPQAGVYTPLGVDIQRGWDLWLRQHDGRLGGRRVTTVVADEGEGPQTGVPAVQKLLQNDRVDVLVGIVSSATALGVRDLVTSARRLLVIANAGAGAITGANRSPYIWRTSFTNAQVAAAMGRHLAARGVRRVYAIAPDYVAGTEAIKGFSDAYRAGGGTIVGQSQPPFGKTQDYQPFLSRIQSSGAQGTFCFFGGAESVAFVKQYAQFGLSRTIPLYASGFLVEGGVLTAQGAAADGVLSTLHYTSELDNPANTAFGQAFRAAYDAAPTVYAVQAWDAAEVLSRAVAQAGAVDGDSLAGALGSVGVITDSPRGPWSFVEQSPRQNFYLRRVQTRAGAPVNGVVEDLGPLDPRA</sequence>